<sequence length="245" mass="27304">MSEADQIHFQSVDAAVQQYMHHPFLADNQIRQSTSRFHFGVGRAILQIAHVPAAKAQVILEALLLLQQGLSIHDEVDGQPDRRRQLLVLAGDYDSSQYYHLLARAGQLSLIAALSDAVCRVNEAKMTLVQQGAALTPERYLELRETVEGALLVALATHFLDANPKALEVIHSLVRAYVANEDMQGADMTRHFTVRQIYDWLTEVINVSASSGSRVLRPMTAFVADYFVPIRENLETHTFAEGNRG</sequence>
<name>A0ABT9XED5_9BACL</name>
<comment type="caution">
    <text evidence="1">The sequence shown here is derived from an EMBL/GenBank/DDBJ whole genome shotgun (WGS) entry which is preliminary data.</text>
</comment>
<dbReference type="Proteomes" id="UP001232973">
    <property type="component" value="Unassembled WGS sequence"/>
</dbReference>
<gene>
    <name evidence="1" type="ORF">J2S03_000299</name>
</gene>
<evidence type="ECO:0000313" key="2">
    <source>
        <dbReference type="Proteomes" id="UP001232973"/>
    </source>
</evidence>
<keyword evidence="2" id="KW-1185">Reference proteome</keyword>
<evidence type="ECO:0000313" key="1">
    <source>
        <dbReference type="EMBL" id="MDQ0188495.1"/>
    </source>
</evidence>
<dbReference type="RefSeq" id="WP_274455895.1">
    <property type="nucleotide sequence ID" value="NZ_CP067097.1"/>
</dbReference>
<proteinExistence type="predicted"/>
<protein>
    <recommendedName>
        <fullName evidence="3">Heptaprenyl diphosphate synthase</fullName>
    </recommendedName>
</protein>
<dbReference type="EMBL" id="JAUSTP010000001">
    <property type="protein sequence ID" value="MDQ0188495.1"/>
    <property type="molecule type" value="Genomic_DNA"/>
</dbReference>
<dbReference type="Gene3D" id="1.20.120.1450">
    <property type="match status" value="1"/>
</dbReference>
<dbReference type="InterPro" id="IPR009920">
    <property type="entry name" value="HEPPP_synth_su1"/>
</dbReference>
<dbReference type="Pfam" id="PF07307">
    <property type="entry name" value="HEPPP_synt_1"/>
    <property type="match status" value="1"/>
</dbReference>
<reference evidence="1 2" key="1">
    <citation type="submission" date="2023-07" db="EMBL/GenBank/DDBJ databases">
        <title>Genomic Encyclopedia of Type Strains, Phase IV (KMG-IV): sequencing the most valuable type-strain genomes for metagenomic binning, comparative biology and taxonomic classification.</title>
        <authorList>
            <person name="Goeker M."/>
        </authorList>
    </citation>
    <scope>NUCLEOTIDE SEQUENCE [LARGE SCALE GENOMIC DNA]</scope>
    <source>
        <strain evidence="1 2">DSM 4006</strain>
    </source>
</reference>
<organism evidence="1 2">
    <name type="scientific">Alicyclobacillus cycloheptanicus</name>
    <dbReference type="NCBI Taxonomy" id="1457"/>
    <lineage>
        <taxon>Bacteria</taxon>
        <taxon>Bacillati</taxon>
        <taxon>Bacillota</taxon>
        <taxon>Bacilli</taxon>
        <taxon>Bacillales</taxon>
        <taxon>Alicyclobacillaceae</taxon>
        <taxon>Alicyclobacillus</taxon>
    </lineage>
</organism>
<evidence type="ECO:0008006" key="3">
    <source>
        <dbReference type="Google" id="ProtNLM"/>
    </source>
</evidence>
<accession>A0ABT9XED5</accession>